<feature type="transmembrane region" description="Helical" evidence="1">
    <location>
        <begin position="511"/>
        <end position="529"/>
    </location>
</feature>
<feature type="transmembrane region" description="Helical" evidence="1">
    <location>
        <begin position="104"/>
        <end position="127"/>
    </location>
</feature>
<dbReference type="Proteomes" id="UP000199532">
    <property type="component" value="Unassembled WGS sequence"/>
</dbReference>
<feature type="transmembrane region" description="Helical" evidence="1">
    <location>
        <begin position="536"/>
        <end position="553"/>
    </location>
</feature>
<sequence length="825" mass="91231">MKNLFSWQRIWPHLVAVVGFMFLSLMYAFPVLEGKKLNQHDDVQAKAAAREVVTYHEKTGEWSNWTNSMFAGMPAYMIAGDYPTSISTKIGQAVNKILPAPANYFLIGCVSAYILFLVAGAGIWLSALGAISFGFAAWNLVSLEAGHVSKMLAIYYAPGVLAGVILAFRKNWLAGAAVTAIFLSLELYANHVQITYYLGIGIIILVIIESLPLIKSGEIKKLSFIIIGLAFSAAVAVGTHTTRLWNGYDYSNETIRGKPELSVSNGVKTDEKQSGLDKEYAFSYSYGIGETLTLLIPNAYGGSNGASLSNTSETYKVLVNRGLDAATASSVVQSLPLYWGDQPIVSGPVYAGAIIFFLFILGLFIVKGPIKNWIAGAVVLYLFWSWGKNFATFNYLFYDYFPMFNKFRAITMVLALVQLLMVFLAVLALHTLAQKKISWKDLQRPLLISLAITGGISLILALMPTLFFNFQGLSDQQLAENFGQQANDKAFGQQIVNAIVQDRAGLMRTDAFRSLFFIVVTAGLIWMWMRDKIKTALLYPILLLLMIFDMFGIDKRYLNNADFVSKSASQAALAPSPADERIMADPDPDYKVLDVSRSTFNSADASYYHKSLGGYHGAKLRRYQELFEHQIAKQNANPGILNMLNTKYILSVDQQGQQVAQPNPDAFGHAWFVSNYKLVPNADAEMAALDSLKPRETAVIDQRFADKLTGLKLATDSTDKISLITYKPNELIYESNAKNEGLAVFSEIYYNVRNEWKVTIDGKPADMIRANYVLRALRVPAGKHTIQFRFEPVSIAVGNKIDLVSSLLLIALVVGAVVVEVKKKS</sequence>
<accession>A0A1H7BDJ1</accession>
<dbReference type="AlphaFoldDB" id="A0A1H7BDJ1"/>
<evidence type="ECO:0000313" key="2">
    <source>
        <dbReference type="EMBL" id="SEJ71505.1"/>
    </source>
</evidence>
<reference evidence="2 3" key="1">
    <citation type="submission" date="2016-10" db="EMBL/GenBank/DDBJ databases">
        <authorList>
            <person name="de Groot N.N."/>
        </authorList>
    </citation>
    <scope>NUCLEOTIDE SEQUENCE [LARGE SCALE GENOMIC DNA]</scope>
    <source>
        <strain evidence="2 3">DSM 19938</strain>
    </source>
</reference>
<feature type="transmembrane region" description="Helical" evidence="1">
    <location>
        <begin position="344"/>
        <end position="366"/>
    </location>
</feature>
<keyword evidence="1" id="KW-1133">Transmembrane helix</keyword>
<feature type="transmembrane region" description="Helical" evidence="1">
    <location>
        <begin position="12"/>
        <end position="32"/>
    </location>
</feature>
<feature type="transmembrane region" description="Helical" evidence="1">
    <location>
        <begin position="195"/>
        <end position="214"/>
    </location>
</feature>
<evidence type="ECO:0000256" key="1">
    <source>
        <dbReference type="SAM" id="Phobius"/>
    </source>
</evidence>
<dbReference type="PANTHER" id="PTHR38454:SF1">
    <property type="entry name" value="INTEGRAL MEMBRANE PROTEIN"/>
    <property type="match status" value="1"/>
</dbReference>
<feature type="transmembrane region" description="Helical" evidence="1">
    <location>
        <begin position="147"/>
        <end position="167"/>
    </location>
</feature>
<name>A0A1H7BDJ1_9BACT</name>
<dbReference type="PANTHER" id="PTHR38454">
    <property type="entry name" value="INTEGRAL MEMBRANE PROTEIN-RELATED"/>
    <property type="match status" value="1"/>
</dbReference>
<dbReference type="OrthoDB" id="9772884at2"/>
<protein>
    <recommendedName>
        <fullName evidence="4">Membrane protein YfhO</fullName>
    </recommendedName>
</protein>
<keyword evidence="1" id="KW-0812">Transmembrane</keyword>
<evidence type="ECO:0008006" key="4">
    <source>
        <dbReference type="Google" id="ProtNLM"/>
    </source>
</evidence>
<dbReference type="InterPro" id="IPR018580">
    <property type="entry name" value="Uncharacterised_YfhO"/>
</dbReference>
<organism evidence="2 3">
    <name type="scientific">Dyadobacter koreensis</name>
    <dbReference type="NCBI Taxonomy" id="408657"/>
    <lineage>
        <taxon>Bacteria</taxon>
        <taxon>Pseudomonadati</taxon>
        <taxon>Bacteroidota</taxon>
        <taxon>Cytophagia</taxon>
        <taxon>Cytophagales</taxon>
        <taxon>Spirosomataceae</taxon>
        <taxon>Dyadobacter</taxon>
    </lineage>
</organism>
<feature type="transmembrane region" description="Helical" evidence="1">
    <location>
        <begin position="445"/>
        <end position="468"/>
    </location>
</feature>
<gene>
    <name evidence="2" type="ORF">SAMN04487995_6065</name>
</gene>
<feature type="transmembrane region" description="Helical" evidence="1">
    <location>
        <begin position="373"/>
        <end position="397"/>
    </location>
</feature>
<keyword evidence="1" id="KW-0472">Membrane</keyword>
<evidence type="ECO:0000313" key="3">
    <source>
        <dbReference type="Proteomes" id="UP000199532"/>
    </source>
</evidence>
<feature type="transmembrane region" description="Helical" evidence="1">
    <location>
        <begin position="172"/>
        <end position="189"/>
    </location>
</feature>
<dbReference type="EMBL" id="FNXY01000012">
    <property type="protein sequence ID" value="SEJ71505.1"/>
    <property type="molecule type" value="Genomic_DNA"/>
</dbReference>
<dbReference type="RefSeq" id="WP_090342132.1">
    <property type="nucleotide sequence ID" value="NZ_FNXY01000012.1"/>
</dbReference>
<keyword evidence="3" id="KW-1185">Reference proteome</keyword>
<feature type="transmembrane region" description="Helical" evidence="1">
    <location>
        <begin position="221"/>
        <end position="241"/>
    </location>
</feature>
<proteinExistence type="predicted"/>
<feature type="transmembrane region" description="Helical" evidence="1">
    <location>
        <begin position="409"/>
        <end position="433"/>
    </location>
</feature>
<dbReference type="STRING" id="408657.SAMN04487995_6065"/>